<gene>
    <name evidence="5" type="ORF">BCV72DRAFT_302989</name>
</gene>
<dbReference type="SMART" id="SM00222">
    <property type="entry name" value="Sec7"/>
    <property type="match status" value="1"/>
</dbReference>
<dbReference type="InterPro" id="IPR011993">
    <property type="entry name" value="PH-like_dom_sf"/>
</dbReference>
<dbReference type="Gene3D" id="1.10.1000.11">
    <property type="entry name" value="Arf Nucleotide-binding Site Opener,domain 2"/>
    <property type="match status" value="1"/>
</dbReference>
<sequence>MPNSRLIPVLPQPQSNQRKRSNSASIYSTHKKGFISRLLSPPHNNMIELDDKTGHHKKSIGKLFKKISGNKSDPEEQGDQENLPQVRPIRPSIRQHSKIPLAPPPTMRHRTLSQPISQQFLSDLPEQYITKRPSISQSQSHEVIRKSSGSFSIYSTFGRDSFDSVDHVSSESLDSYNTVQDHQEDTEEEDTFVDAHGFSEEDLAILEKKLQDTHLAKRLSGGHYGSAGGLVVSIQPKQIENDDELAKSMLNWKRHSDSSKRWSHILRTQHTEEELPQTVNDKHASTVTMIDLRATSERQEEELSMPDKLALREEAEKTLNGQSKQETLFTSDVWTSTSSISLLDDPREKNKKKEEGQDEEKARETAQMLWNEDESVVTKEKMAEWLGQNKPFHSTVLRHYMDYFNFADMRLDAAFRKLCSKLYFKAEAQQIDRILEVFANRYWECNTGCLFGSADVVYAVVYSLLLLNTDLHVAQGKHVRMTRAEFIRNTMSTILDQKEHEESLGNRWTSMDGKTWEMEIENYLREMYSSVKQYQILQPLTRKTSLVKRSSILGGRRVVGLKRSVNSIIRKSGITDSMMLPDDFQPTSPVQQQQPRTSMSSGHAQSSRRESFSSINSSTTSFSSRCGSPINNMSSNSYQPMIQYMDTHASALFSSRPPYYKEGVVMRKHLLENATQKAKHREWKECYLEVDKHGELCMYQLQQQQTQESFDKSFFRHSSAAHFSLSDTLKPTVPQNPASFCAGGNNTRWATHSQLLGKIKLNHTLANALPPPGYNRQRPHVFAIQQADGGVYLFQAASAEQTQEWVLTCNYWAARTSKEPLPGGISNMEYGWGHCLDDVVMDLDAYHSDRQANNFYIHDPDSVTIHDWIPPTATMVSSQLDEKEQYKVLQKHLAELDNEINEHRDRKAKILIKFPSKCSNYSKVMSNWEARAKYLLHEIIKYQNYCDALEKSIEQLGENQLMYQTPQVDLVKEINQELHFNI</sequence>
<dbReference type="InterPro" id="IPR001849">
    <property type="entry name" value="PH_domain"/>
</dbReference>
<dbReference type="InterPro" id="IPR041681">
    <property type="entry name" value="PH_9"/>
</dbReference>
<dbReference type="PROSITE" id="PS50190">
    <property type="entry name" value="SEC7"/>
    <property type="match status" value="1"/>
</dbReference>
<dbReference type="GO" id="GO:0032012">
    <property type="term" value="P:regulation of ARF protein signal transduction"/>
    <property type="evidence" value="ECO:0007669"/>
    <property type="project" value="InterPro"/>
</dbReference>
<dbReference type="SMART" id="SM00233">
    <property type="entry name" value="PH"/>
    <property type="match status" value="1"/>
</dbReference>
<dbReference type="PANTHER" id="PTHR10663:SF373">
    <property type="entry name" value="PH AND SEC7 DOMAIN-CONTAINING PROTEIN C11E3.11C"/>
    <property type="match status" value="1"/>
</dbReference>
<evidence type="ECO:0000256" key="1">
    <source>
        <dbReference type="SAM" id="Coils"/>
    </source>
</evidence>
<feature type="coiled-coil region" evidence="1">
    <location>
        <begin position="879"/>
        <end position="913"/>
    </location>
</feature>
<reference evidence="5" key="1">
    <citation type="journal article" date="2016" name="Proc. Natl. Acad. Sci. U.S.A.">
        <title>Lipid metabolic changes in an early divergent fungus govern the establishment of a mutualistic symbiosis with endobacteria.</title>
        <authorList>
            <person name="Lastovetsky O.A."/>
            <person name="Gaspar M.L."/>
            <person name="Mondo S.J."/>
            <person name="LaButti K.M."/>
            <person name="Sandor L."/>
            <person name="Grigoriev I.V."/>
            <person name="Henry S.A."/>
            <person name="Pawlowska T.E."/>
        </authorList>
    </citation>
    <scope>NUCLEOTIDE SEQUENCE [LARGE SCALE GENOMIC DNA]</scope>
    <source>
        <strain evidence="5">ATCC 52814</strain>
    </source>
</reference>
<feature type="region of interest" description="Disordered" evidence="2">
    <location>
        <begin position="1"/>
        <end position="29"/>
    </location>
</feature>
<dbReference type="PROSITE" id="PS50003">
    <property type="entry name" value="PH_DOMAIN"/>
    <property type="match status" value="1"/>
</dbReference>
<dbReference type="GO" id="GO:0005085">
    <property type="term" value="F:guanyl-nucleotide exchange factor activity"/>
    <property type="evidence" value="ECO:0007669"/>
    <property type="project" value="InterPro"/>
</dbReference>
<feature type="region of interest" description="Disordered" evidence="2">
    <location>
        <begin position="67"/>
        <end position="109"/>
    </location>
</feature>
<dbReference type="Gene3D" id="2.30.29.30">
    <property type="entry name" value="Pleckstrin-homology domain (PH domain)/Phosphotyrosine-binding domain (PTB)"/>
    <property type="match status" value="1"/>
</dbReference>
<feature type="region of interest" description="Disordered" evidence="2">
    <location>
        <begin position="577"/>
        <end position="630"/>
    </location>
</feature>
<feature type="compositionally biased region" description="Low complexity" evidence="2">
    <location>
        <begin position="612"/>
        <end position="628"/>
    </location>
</feature>
<proteinExistence type="predicted"/>
<dbReference type="SUPFAM" id="SSF50729">
    <property type="entry name" value="PH domain-like"/>
    <property type="match status" value="1"/>
</dbReference>
<feature type="domain" description="SEC7" evidence="4">
    <location>
        <begin position="300"/>
        <end position="534"/>
    </location>
</feature>
<dbReference type="Proteomes" id="UP000242414">
    <property type="component" value="Unassembled WGS sequence"/>
</dbReference>
<organism evidence="5">
    <name type="scientific">Rhizopus microsporus var. microsporus</name>
    <dbReference type="NCBI Taxonomy" id="86635"/>
    <lineage>
        <taxon>Eukaryota</taxon>
        <taxon>Fungi</taxon>
        <taxon>Fungi incertae sedis</taxon>
        <taxon>Mucoromycota</taxon>
        <taxon>Mucoromycotina</taxon>
        <taxon>Mucoromycetes</taxon>
        <taxon>Mucorales</taxon>
        <taxon>Mucorineae</taxon>
        <taxon>Rhizopodaceae</taxon>
        <taxon>Rhizopus</taxon>
    </lineage>
</organism>
<evidence type="ECO:0000256" key="2">
    <source>
        <dbReference type="SAM" id="MobiDB-lite"/>
    </source>
</evidence>
<dbReference type="InterPro" id="IPR035999">
    <property type="entry name" value="Sec7_dom_sf"/>
</dbReference>
<dbReference type="OrthoDB" id="2157641at2759"/>
<dbReference type="PANTHER" id="PTHR10663">
    <property type="entry name" value="GUANYL-NUCLEOTIDE EXCHANGE FACTOR"/>
    <property type="match status" value="1"/>
</dbReference>
<dbReference type="InterPro" id="IPR023394">
    <property type="entry name" value="Sec7_C_sf"/>
</dbReference>
<dbReference type="InterPro" id="IPR000904">
    <property type="entry name" value="Sec7_dom"/>
</dbReference>
<feature type="domain" description="PH" evidence="3">
    <location>
        <begin position="658"/>
        <end position="814"/>
    </location>
</feature>
<dbReference type="CDD" id="cd00171">
    <property type="entry name" value="Sec7"/>
    <property type="match status" value="1"/>
</dbReference>
<feature type="compositionally biased region" description="Polar residues" evidence="2">
    <location>
        <begin position="585"/>
        <end position="605"/>
    </location>
</feature>
<evidence type="ECO:0000313" key="5">
    <source>
        <dbReference type="EMBL" id="ORE09239.1"/>
    </source>
</evidence>
<dbReference type="VEuPathDB" id="FungiDB:BCV72DRAFT_302989"/>
<evidence type="ECO:0008006" key="6">
    <source>
        <dbReference type="Google" id="ProtNLM"/>
    </source>
</evidence>
<accession>A0A1X0RB24</accession>
<dbReference type="SUPFAM" id="SSF48425">
    <property type="entry name" value="Sec7 domain"/>
    <property type="match status" value="1"/>
</dbReference>
<keyword evidence="1" id="KW-0175">Coiled coil</keyword>
<dbReference type="Pfam" id="PF15410">
    <property type="entry name" value="PH_9"/>
    <property type="match status" value="1"/>
</dbReference>
<evidence type="ECO:0000259" key="4">
    <source>
        <dbReference type="PROSITE" id="PS50190"/>
    </source>
</evidence>
<name>A0A1X0RB24_RHIZD</name>
<dbReference type="EMBL" id="KV921878">
    <property type="protein sequence ID" value="ORE09239.1"/>
    <property type="molecule type" value="Genomic_DNA"/>
</dbReference>
<dbReference type="AlphaFoldDB" id="A0A1X0RB24"/>
<feature type="compositionally biased region" description="Polar residues" evidence="2">
    <location>
        <begin position="12"/>
        <end position="28"/>
    </location>
</feature>
<dbReference type="Pfam" id="PF01369">
    <property type="entry name" value="Sec7"/>
    <property type="match status" value="1"/>
</dbReference>
<protein>
    <recommendedName>
        <fullName evidence="6">SEC7 domain-containing protein</fullName>
    </recommendedName>
</protein>
<evidence type="ECO:0000259" key="3">
    <source>
        <dbReference type="PROSITE" id="PS50003"/>
    </source>
</evidence>